<dbReference type="InterPro" id="IPR004046">
    <property type="entry name" value="GST_C"/>
</dbReference>
<organism evidence="3">
    <name type="scientific">marine sediment metagenome</name>
    <dbReference type="NCBI Taxonomy" id="412755"/>
    <lineage>
        <taxon>unclassified sequences</taxon>
        <taxon>metagenomes</taxon>
        <taxon>ecological metagenomes</taxon>
    </lineage>
</organism>
<name>A0A0F9M2M6_9ZZZZ</name>
<dbReference type="Pfam" id="PF00043">
    <property type="entry name" value="GST_C"/>
    <property type="match status" value="1"/>
</dbReference>
<sequence length="206" mass="23657">MANSNRRSMMTLYSDPSCPFSHRTRIVIHEKNIAANIEDLIDGHWPEEVAAANPYGTSPILMDRDLTLYDANIIVNYFDERFLHPPLMPIEPASRAKARLMLHRIDKDWYSLWPVLTGTEKSKISKARKIIQEDLTVLAPLFEESAFFMSDEFSLLDCSLAPLLWRLPILGIKLPTNAKAVEAYAERIFTRESFKASLSDVERDMR</sequence>
<dbReference type="InterPro" id="IPR004045">
    <property type="entry name" value="Glutathione_S-Trfase_N"/>
</dbReference>
<dbReference type="Pfam" id="PF13417">
    <property type="entry name" value="GST_N_3"/>
    <property type="match status" value="1"/>
</dbReference>
<dbReference type="SUPFAM" id="SSF47616">
    <property type="entry name" value="GST C-terminal domain-like"/>
    <property type="match status" value="1"/>
</dbReference>
<dbReference type="Gene3D" id="3.40.30.10">
    <property type="entry name" value="Glutaredoxin"/>
    <property type="match status" value="1"/>
</dbReference>
<evidence type="ECO:0008006" key="4">
    <source>
        <dbReference type="Google" id="ProtNLM"/>
    </source>
</evidence>
<evidence type="ECO:0000259" key="2">
    <source>
        <dbReference type="PROSITE" id="PS50405"/>
    </source>
</evidence>
<dbReference type="PANTHER" id="PTHR43968">
    <property type="match status" value="1"/>
</dbReference>
<dbReference type="InterPro" id="IPR010987">
    <property type="entry name" value="Glutathione-S-Trfase_C-like"/>
</dbReference>
<dbReference type="GO" id="GO:0005737">
    <property type="term" value="C:cytoplasm"/>
    <property type="evidence" value="ECO:0007669"/>
    <property type="project" value="TreeGrafter"/>
</dbReference>
<dbReference type="SFLD" id="SFLDG00358">
    <property type="entry name" value="Main_(cytGST)"/>
    <property type="match status" value="1"/>
</dbReference>
<dbReference type="PROSITE" id="PS50405">
    <property type="entry name" value="GST_CTER"/>
    <property type="match status" value="1"/>
</dbReference>
<dbReference type="AlphaFoldDB" id="A0A0F9M2M6"/>
<dbReference type="InterPro" id="IPR034342">
    <property type="entry name" value="SspA_C"/>
</dbReference>
<reference evidence="3" key="1">
    <citation type="journal article" date="2015" name="Nature">
        <title>Complex archaea that bridge the gap between prokaryotes and eukaryotes.</title>
        <authorList>
            <person name="Spang A."/>
            <person name="Saw J.H."/>
            <person name="Jorgensen S.L."/>
            <person name="Zaremba-Niedzwiedzka K."/>
            <person name="Martijn J."/>
            <person name="Lind A.E."/>
            <person name="van Eijk R."/>
            <person name="Schleper C."/>
            <person name="Guy L."/>
            <person name="Ettema T.J."/>
        </authorList>
    </citation>
    <scope>NUCLEOTIDE SEQUENCE</scope>
</reference>
<feature type="domain" description="GST C-terminal" evidence="2">
    <location>
        <begin position="91"/>
        <end position="206"/>
    </location>
</feature>
<dbReference type="SUPFAM" id="SSF52833">
    <property type="entry name" value="Thioredoxin-like"/>
    <property type="match status" value="1"/>
</dbReference>
<gene>
    <name evidence="3" type="ORF">LCGC14_1142720</name>
</gene>
<dbReference type="PANTHER" id="PTHR43968:SF6">
    <property type="entry name" value="GLUTATHIONE S-TRANSFERASE OMEGA"/>
    <property type="match status" value="1"/>
</dbReference>
<feature type="domain" description="GST N-terminal" evidence="1">
    <location>
        <begin position="8"/>
        <end position="86"/>
    </location>
</feature>
<protein>
    <recommendedName>
        <fullName evidence="4">GST N-terminal domain-containing protein</fullName>
    </recommendedName>
</protein>
<comment type="caution">
    <text evidence="3">The sequence shown here is derived from an EMBL/GenBank/DDBJ whole genome shotgun (WGS) entry which is preliminary data.</text>
</comment>
<dbReference type="SFLD" id="SFLDS00019">
    <property type="entry name" value="Glutathione_Transferase_(cytos"/>
    <property type="match status" value="1"/>
</dbReference>
<proteinExistence type="predicted"/>
<evidence type="ECO:0000259" key="1">
    <source>
        <dbReference type="PROSITE" id="PS50404"/>
    </source>
</evidence>
<dbReference type="EMBL" id="LAZR01005438">
    <property type="protein sequence ID" value="KKM99953.1"/>
    <property type="molecule type" value="Genomic_DNA"/>
</dbReference>
<dbReference type="InterPro" id="IPR050983">
    <property type="entry name" value="GST_Omega/HSP26"/>
</dbReference>
<evidence type="ECO:0000313" key="3">
    <source>
        <dbReference type="EMBL" id="KKM99953.1"/>
    </source>
</evidence>
<dbReference type="InterPro" id="IPR036249">
    <property type="entry name" value="Thioredoxin-like_sf"/>
</dbReference>
<dbReference type="InterPro" id="IPR040079">
    <property type="entry name" value="Glutathione_S-Trfase"/>
</dbReference>
<dbReference type="Gene3D" id="1.20.1050.10">
    <property type="match status" value="1"/>
</dbReference>
<dbReference type="PROSITE" id="PS50404">
    <property type="entry name" value="GST_NTER"/>
    <property type="match status" value="1"/>
</dbReference>
<dbReference type="CDD" id="cd03186">
    <property type="entry name" value="GST_C_SspA"/>
    <property type="match status" value="1"/>
</dbReference>
<accession>A0A0F9M2M6</accession>
<dbReference type="InterPro" id="IPR036282">
    <property type="entry name" value="Glutathione-S-Trfase_C_sf"/>
</dbReference>